<reference evidence="8" key="1">
    <citation type="journal article" date="2019" name="Int. J. Syst. Evol. Microbiol.">
        <title>The Global Catalogue of Microorganisms (GCM) 10K type strain sequencing project: providing services to taxonomists for standard genome sequencing and annotation.</title>
        <authorList>
            <consortium name="The Broad Institute Genomics Platform"/>
            <consortium name="The Broad Institute Genome Sequencing Center for Infectious Disease"/>
            <person name="Wu L."/>
            <person name="Ma J."/>
        </authorList>
    </citation>
    <scope>NUCLEOTIDE SEQUENCE [LARGE SCALE GENOMIC DNA]</scope>
    <source>
        <strain evidence="8">JCM 17927</strain>
    </source>
</reference>
<dbReference type="SUPFAM" id="SSF46626">
    <property type="entry name" value="Cytochrome c"/>
    <property type="match status" value="2"/>
</dbReference>
<dbReference type="EMBL" id="BAABHD010000078">
    <property type="protein sequence ID" value="GAA4465017.1"/>
    <property type="molecule type" value="Genomic_DNA"/>
</dbReference>
<dbReference type="PANTHER" id="PTHR30600">
    <property type="entry name" value="CYTOCHROME C PEROXIDASE-RELATED"/>
    <property type="match status" value="1"/>
</dbReference>
<dbReference type="InterPro" id="IPR009056">
    <property type="entry name" value="Cyt_c-like_dom"/>
</dbReference>
<keyword evidence="5" id="KW-0472">Membrane</keyword>
<keyword evidence="2 4" id="KW-0479">Metal-binding</keyword>
<dbReference type="Pfam" id="PF06537">
    <property type="entry name" value="DHOR"/>
    <property type="match status" value="1"/>
</dbReference>
<evidence type="ECO:0000256" key="4">
    <source>
        <dbReference type="PROSITE-ProRule" id="PRU00433"/>
    </source>
</evidence>
<dbReference type="InterPro" id="IPR036909">
    <property type="entry name" value="Cyt_c-like_dom_sf"/>
</dbReference>
<keyword evidence="1 4" id="KW-0349">Heme</keyword>
<sequence length="428" mass="46636">MGHAVSYFLPKTKTTLFMSKRTILYWLSLLLIGIISACDAFLPDAPAEHDVLDGPIGELLPEQNARFLAGDVAFSRTFTAATGLGPIFVATSCISCHAGDGKGHPFTTLTRFGQSDELGNQFMNQGGPQLQNRAIHGHSPEQIPQGATFSKFMPPANTGLGLLAALTDEQILANADLDDRDKDGISGVANWIDAPVFFKAQALHKPQKGLGAQLRYVGRFGKKAAAIDLLHQTVNAYKQDMGITSFFDQEDPINYALGDQGGDNVADPEVSAAEVANVVFYLRTLKIPVQRTPHDEEVVAGQQLFTTLQCAKCHTPEWKTQQSDLSVLANKTFRPYTDLLLHDMGPGLDDGYTEGTAKTSEWRTPPLWGLGLSKASQGGHYFLLHDGRARSIEEAIRLHGGEASRSRELYQQLDAGQQAKLLKFLESL</sequence>
<evidence type="ECO:0000256" key="1">
    <source>
        <dbReference type="ARBA" id="ARBA00022617"/>
    </source>
</evidence>
<gene>
    <name evidence="7" type="ORF">GCM10023189_45080</name>
</gene>
<comment type="caution">
    <text evidence="7">The sequence shown here is derived from an EMBL/GenBank/DDBJ whole genome shotgun (WGS) entry which is preliminary data.</text>
</comment>
<keyword evidence="3 4" id="KW-0408">Iron</keyword>
<dbReference type="Gene3D" id="1.10.760.10">
    <property type="entry name" value="Cytochrome c-like domain"/>
    <property type="match status" value="1"/>
</dbReference>
<keyword evidence="5" id="KW-1133">Transmembrane helix</keyword>
<dbReference type="PROSITE" id="PS51007">
    <property type="entry name" value="CYTC"/>
    <property type="match status" value="2"/>
</dbReference>
<name>A0ABP8NFK5_9BACT</name>
<evidence type="ECO:0000256" key="5">
    <source>
        <dbReference type="SAM" id="Phobius"/>
    </source>
</evidence>
<evidence type="ECO:0000259" key="6">
    <source>
        <dbReference type="PROSITE" id="PS51007"/>
    </source>
</evidence>
<accession>A0ABP8NFK5</accession>
<evidence type="ECO:0000256" key="3">
    <source>
        <dbReference type="ARBA" id="ARBA00023004"/>
    </source>
</evidence>
<evidence type="ECO:0000313" key="8">
    <source>
        <dbReference type="Proteomes" id="UP001501175"/>
    </source>
</evidence>
<dbReference type="InterPro" id="IPR010538">
    <property type="entry name" value="DHOR"/>
</dbReference>
<feature type="domain" description="Cytochrome c" evidence="6">
    <location>
        <begin position="80"/>
        <end position="286"/>
    </location>
</feature>
<feature type="domain" description="Cytochrome c" evidence="6">
    <location>
        <begin position="296"/>
        <end position="428"/>
    </location>
</feature>
<protein>
    <submittedName>
        <fullName evidence="7">Di-heme oxidoredictase family protein</fullName>
    </submittedName>
</protein>
<evidence type="ECO:0000313" key="7">
    <source>
        <dbReference type="EMBL" id="GAA4465017.1"/>
    </source>
</evidence>
<keyword evidence="8" id="KW-1185">Reference proteome</keyword>
<dbReference type="InterPro" id="IPR051395">
    <property type="entry name" value="Cytochrome_c_Peroxidase/MauG"/>
</dbReference>
<organism evidence="7 8">
    <name type="scientific">Nibrella saemangeumensis</name>
    <dbReference type="NCBI Taxonomy" id="1084526"/>
    <lineage>
        <taxon>Bacteria</taxon>
        <taxon>Pseudomonadati</taxon>
        <taxon>Bacteroidota</taxon>
        <taxon>Cytophagia</taxon>
        <taxon>Cytophagales</taxon>
        <taxon>Spirosomataceae</taxon>
        <taxon>Nibrella</taxon>
    </lineage>
</organism>
<evidence type="ECO:0000256" key="2">
    <source>
        <dbReference type="ARBA" id="ARBA00022723"/>
    </source>
</evidence>
<keyword evidence="5" id="KW-0812">Transmembrane</keyword>
<proteinExistence type="predicted"/>
<dbReference type="PANTHER" id="PTHR30600:SF4">
    <property type="entry name" value="CYTOCHROME C DOMAIN-CONTAINING PROTEIN"/>
    <property type="match status" value="1"/>
</dbReference>
<dbReference type="Proteomes" id="UP001501175">
    <property type="component" value="Unassembled WGS sequence"/>
</dbReference>
<feature type="transmembrane region" description="Helical" evidence="5">
    <location>
        <begin position="23"/>
        <end position="42"/>
    </location>
</feature>